<protein>
    <submittedName>
        <fullName evidence="1">Uncharacterized protein</fullName>
    </submittedName>
</protein>
<dbReference type="EMBL" id="PKFO01000008">
    <property type="protein sequence ID" value="PVH22602.1"/>
    <property type="molecule type" value="Genomic_DNA"/>
</dbReference>
<sequence length="292" mass="32192">MAVLAANMKGIQNGGSVESIPMSNKNCSTKSFLNIEPVRSSAEKLDNSVFAAAVESDIYQSTSQVRQWRVADCDNFSRQQMSMVLKYYPFVQVVCEEQGSLLYPSVLDQTPTGPQAKGGGSLFQSWTTTYHFKEFKIEIEGRETSLTLPLAHCITFSDEAGPATTEVRLTISAFFKGGAGLSGGVPIPFFGIESGFGTSVGTTGSVYINHACNRKTASVRPFISLKKYESTIRTREWKVKPNRRQFIVRQDWEENELTVLSRRAPVLSCVSELYVPDVCGWPSAPLEISAIQ</sequence>
<dbReference type="VEuPathDB" id="FungiDB:CXQ85_005175"/>
<organism evidence="1 2">
    <name type="scientific">Candidozyma haemuli</name>
    <dbReference type="NCBI Taxonomy" id="45357"/>
    <lineage>
        <taxon>Eukaryota</taxon>
        <taxon>Fungi</taxon>
        <taxon>Dikarya</taxon>
        <taxon>Ascomycota</taxon>
        <taxon>Saccharomycotina</taxon>
        <taxon>Pichiomycetes</taxon>
        <taxon>Metschnikowiaceae</taxon>
        <taxon>Candidozyma</taxon>
    </lineage>
</organism>
<evidence type="ECO:0000313" key="1">
    <source>
        <dbReference type="EMBL" id="PVH22602.1"/>
    </source>
</evidence>
<dbReference type="AlphaFoldDB" id="A0A2V1AXQ4"/>
<dbReference type="Proteomes" id="UP000244309">
    <property type="component" value="Unassembled WGS sequence"/>
</dbReference>
<dbReference type="OrthoDB" id="4080387at2759"/>
<evidence type="ECO:0000313" key="2">
    <source>
        <dbReference type="Proteomes" id="UP000244309"/>
    </source>
</evidence>
<comment type="caution">
    <text evidence="1">The sequence shown here is derived from an EMBL/GenBank/DDBJ whole genome shotgun (WGS) entry which is preliminary data.</text>
</comment>
<proteinExistence type="predicted"/>
<reference evidence="1 2" key="1">
    <citation type="submission" date="2017-12" db="EMBL/GenBank/DDBJ databases">
        <title>Genome Sequence of a Multidrug-Resistant Candida haemulonii Isolate from a Patient with Chronic Leg Ulcers in Israel.</title>
        <authorList>
            <person name="Chow N.A."/>
            <person name="Gade L."/>
            <person name="Batra D."/>
            <person name="Rowe L.A."/>
            <person name="Ben-Ami R."/>
            <person name="Loparev V.N."/>
            <person name="Litvintseva A.P."/>
        </authorList>
    </citation>
    <scope>NUCLEOTIDE SEQUENCE [LARGE SCALE GENOMIC DNA]</scope>
    <source>
        <strain evidence="1 2">B11899</strain>
    </source>
</reference>
<accession>A0A2V1AXQ4</accession>
<gene>
    <name evidence="1" type="ORF">CXQ85_005175</name>
</gene>
<dbReference type="GeneID" id="37010505"/>
<dbReference type="RefSeq" id="XP_025343542.1">
    <property type="nucleotide sequence ID" value="XM_025488775.1"/>
</dbReference>
<keyword evidence="2" id="KW-1185">Reference proteome</keyword>
<name>A0A2V1AXQ4_9ASCO</name>